<evidence type="ECO:0000313" key="2">
    <source>
        <dbReference type="Proteomes" id="UP000254116"/>
    </source>
</evidence>
<dbReference type="AlphaFoldDB" id="A0A380EMT8"/>
<name>A0A380EMT8_STAAU</name>
<keyword evidence="1" id="KW-0808">Transferase</keyword>
<protein>
    <submittedName>
        <fullName evidence="1">Hpnb</fullName>
        <ecNumber evidence="1">2.4.1.-</ecNumber>
    </submittedName>
</protein>
<accession>A0A380EMT8</accession>
<keyword evidence="1" id="KW-0328">Glycosyltransferase</keyword>
<sequence>MHWTGDINNKEDYYATGGHKSANRHIIEGFALGSAYTHNHCP</sequence>
<dbReference type="Proteomes" id="UP000254116">
    <property type="component" value="Unassembled WGS sequence"/>
</dbReference>
<evidence type="ECO:0000313" key="1">
    <source>
        <dbReference type="EMBL" id="SUL37948.1"/>
    </source>
</evidence>
<dbReference type="EC" id="2.4.1.-" evidence="1"/>
<organism evidence="1 2">
    <name type="scientific">Staphylococcus aureus</name>
    <dbReference type="NCBI Taxonomy" id="1280"/>
    <lineage>
        <taxon>Bacteria</taxon>
        <taxon>Bacillati</taxon>
        <taxon>Bacillota</taxon>
        <taxon>Bacilli</taxon>
        <taxon>Bacillales</taxon>
        <taxon>Staphylococcaceae</taxon>
        <taxon>Staphylococcus</taxon>
    </lineage>
</organism>
<proteinExistence type="predicted"/>
<gene>
    <name evidence="1" type="primary">crtQ</name>
    <name evidence="1" type="ORF">NCTC10702_03968</name>
</gene>
<reference evidence="1 2" key="1">
    <citation type="submission" date="2018-06" db="EMBL/GenBank/DDBJ databases">
        <authorList>
            <consortium name="Pathogen Informatics"/>
            <person name="Doyle S."/>
        </authorList>
    </citation>
    <scope>NUCLEOTIDE SEQUENCE [LARGE SCALE GENOMIC DNA]</scope>
    <source>
        <strain evidence="1 2">NCTC10702</strain>
    </source>
</reference>
<dbReference type="GO" id="GO:0016757">
    <property type="term" value="F:glycosyltransferase activity"/>
    <property type="evidence" value="ECO:0007669"/>
    <property type="project" value="UniProtKB-KW"/>
</dbReference>
<dbReference type="EMBL" id="UHBY01000003">
    <property type="protein sequence ID" value="SUL37948.1"/>
    <property type="molecule type" value="Genomic_DNA"/>
</dbReference>